<name>A0A1F7VAW6_9BACT</name>
<comment type="similarity">
    <text evidence="3">Belongs to the class I fructose-bisphosphate aldolase family.</text>
</comment>
<accession>A0A1F7VAW6</accession>
<dbReference type="UniPathway" id="UPA00109">
    <property type="reaction ID" value="UER00183"/>
</dbReference>
<protein>
    <recommendedName>
        <fullName evidence="8">Probable fructose-bisphosphate aldolase class 1</fullName>
        <ecNumber evidence="4">4.1.2.13</ecNumber>
    </recommendedName>
    <alternativeName>
        <fullName evidence="7">Fructose-bisphosphate aldolase class I</fullName>
    </alternativeName>
</protein>
<dbReference type="FunFam" id="3.20.20.70:FF:000140">
    <property type="entry name" value="Fructose-bisphosphate aldolase"/>
    <property type="match status" value="1"/>
</dbReference>
<keyword evidence="5" id="KW-0324">Glycolysis</keyword>
<dbReference type="EC" id="4.1.2.13" evidence="4"/>
<dbReference type="Proteomes" id="UP000178264">
    <property type="component" value="Unassembled WGS sequence"/>
</dbReference>
<dbReference type="InterPro" id="IPR013785">
    <property type="entry name" value="Aldolase_TIM"/>
</dbReference>
<evidence type="ECO:0000313" key="10">
    <source>
        <dbReference type="Proteomes" id="UP000178264"/>
    </source>
</evidence>
<evidence type="ECO:0000256" key="6">
    <source>
        <dbReference type="ARBA" id="ARBA00023239"/>
    </source>
</evidence>
<evidence type="ECO:0000256" key="3">
    <source>
        <dbReference type="ARBA" id="ARBA00010387"/>
    </source>
</evidence>
<evidence type="ECO:0000256" key="8">
    <source>
        <dbReference type="ARBA" id="ARBA00072515"/>
    </source>
</evidence>
<dbReference type="GO" id="GO:0006096">
    <property type="term" value="P:glycolytic process"/>
    <property type="evidence" value="ECO:0007669"/>
    <property type="project" value="UniProtKB-UniPathway"/>
</dbReference>
<keyword evidence="6" id="KW-0456">Lyase</keyword>
<sequence>MNNVSNLTELESIAKVMVAPGKGILAADESLGTIEKRFVKISVPSTEENRRAYREMLFTSPGIGEYISGVILFDETIKQKTRDGVLFIKVLQNAGVIPGIKVDMGTKEMEGSPNEKVTKGLDGLDGRLQEYVRLGAKFAKWRAVITIGDRLPTGANIRQNARDLAIYALLCQKAGLVPMVEPEVLMDGAHTMERCEEVSRQTLSAVFEELKRAGVAIPGMILKTNMVVPGTMSGQNVRAEDVAAATVRLFKQVLPEELPGQAFLSGGQSEVEATENLNAINKEGPFQWKLSFSYGRALQDSALKTWGGKEENVAAAQQKFLHRARMNSLATLGKYSGEVEV</sequence>
<dbReference type="SUPFAM" id="SSF51569">
    <property type="entry name" value="Aldolase"/>
    <property type="match status" value="1"/>
</dbReference>
<evidence type="ECO:0000256" key="2">
    <source>
        <dbReference type="ARBA" id="ARBA00004714"/>
    </source>
</evidence>
<dbReference type="InterPro" id="IPR000741">
    <property type="entry name" value="FBA_I"/>
</dbReference>
<organism evidence="9 10">
    <name type="scientific">Candidatus Uhrbacteria bacterium RIFCSPLOWO2_02_FULL_49_11</name>
    <dbReference type="NCBI Taxonomy" id="1802409"/>
    <lineage>
        <taxon>Bacteria</taxon>
        <taxon>Candidatus Uhriibacteriota</taxon>
    </lineage>
</organism>
<comment type="catalytic activity">
    <reaction evidence="1">
        <text>beta-D-fructose 1,6-bisphosphate = D-glyceraldehyde 3-phosphate + dihydroxyacetone phosphate</text>
        <dbReference type="Rhea" id="RHEA:14729"/>
        <dbReference type="ChEBI" id="CHEBI:32966"/>
        <dbReference type="ChEBI" id="CHEBI:57642"/>
        <dbReference type="ChEBI" id="CHEBI:59776"/>
        <dbReference type="EC" id="4.1.2.13"/>
    </reaction>
</comment>
<evidence type="ECO:0000256" key="1">
    <source>
        <dbReference type="ARBA" id="ARBA00000441"/>
    </source>
</evidence>
<dbReference type="AlphaFoldDB" id="A0A1F7VAW6"/>
<dbReference type="EMBL" id="MGER01000067">
    <property type="protein sequence ID" value="OGL87646.1"/>
    <property type="molecule type" value="Genomic_DNA"/>
</dbReference>
<dbReference type="GO" id="GO:0004332">
    <property type="term" value="F:fructose-bisphosphate aldolase activity"/>
    <property type="evidence" value="ECO:0007669"/>
    <property type="project" value="UniProtKB-EC"/>
</dbReference>
<dbReference type="NCBIfam" id="NF033379">
    <property type="entry name" value="FrucBisAld_I"/>
    <property type="match status" value="1"/>
</dbReference>
<proteinExistence type="inferred from homology"/>
<dbReference type="Gene3D" id="3.20.20.70">
    <property type="entry name" value="Aldolase class I"/>
    <property type="match status" value="1"/>
</dbReference>
<comment type="caution">
    <text evidence="9">The sequence shown here is derived from an EMBL/GenBank/DDBJ whole genome shotgun (WGS) entry which is preliminary data.</text>
</comment>
<gene>
    <name evidence="9" type="ORF">A3I42_04855</name>
</gene>
<dbReference type="PANTHER" id="PTHR11627">
    <property type="entry name" value="FRUCTOSE-BISPHOSPHATE ALDOLASE"/>
    <property type="match status" value="1"/>
</dbReference>
<comment type="pathway">
    <text evidence="2">Carbohydrate degradation; glycolysis; D-glyceraldehyde 3-phosphate and glycerone phosphate from D-glucose: step 4/4.</text>
</comment>
<dbReference type="Pfam" id="PF00274">
    <property type="entry name" value="Glycolytic"/>
    <property type="match status" value="1"/>
</dbReference>
<evidence type="ECO:0000256" key="4">
    <source>
        <dbReference type="ARBA" id="ARBA00013068"/>
    </source>
</evidence>
<evidence type="ECO:0000313" key="9">
    <source>
        <dbReference type="EMBL" id="OGL87646.1"/>
    </source>
</evidence>
<evidence type="ECO:0000256" key="7">
    <source>
        <dbReference type="ARBA" id="ARBA00029799"/>
    </source>
</evidence>
<evidence type="ECO:0000256" key="5">
    <source>
        <dbReference type="ARBA" id="ARBA00023152"/>
    </source>
</evidence>
<reference evidence="9 10" key="1">
    <citation type="journal article" date="2016" name="Nat. Commun.">
        <title>Thousands of microbial genomes shed light on interconnected biogeochemical processes in an aquifer system.</title>
        <authorList>
            <person name="Anantharaman K."/>
            <person name="Brown C.T."/>
            <person name="Hug L.A."/>
            <person name="Sharon I."/>
            <person name="Castelle C.J."/>
            <person name="Probst A.J."/>
            <person name="Thomas B.C."/>
            <person name="Singh A."/>
            <person name="Wilkins M.J."/>
            <person name="Karaoz U."/>
            <person name="Brodie E.L."/>
            <person name="Williams K.H."/>
            <person name="Hubbard S.S."/>
            <person name="Banfield J.F."/>
        </authorList>
    </citation>
    <scope>NUCLEOTIDE SEQUENCE [LARGE SCALE GENOMIC DNA]</scope>
</reference>